<keyword evidence="1 6" id="KW-0547">Nucleotide-binding</keyword>
<evidence type="ECO:0000259" key="7">
    <source>
        <dbReference type="PROSITE" id="PS51383"/>
    </source>
</evidence>
<evidence type="ECO:0000256" key="1">
    <source>
        <dbReference type="ARBA" id="ARBA00022741"/>
    </source>
</evidence>
<dbReference type="SUPFAM" id="SSF53613">
    <property type="entry name" value="Ribokinase-like"/>
    <property type="match status" value="1"/>
</dbReference>
<accession>C5RAV1</accession>
<evidence type="ECO:0000256" key="6">
    <source>
        <dbReference type="HAMAP-Rule" id="MF_01965"/>
    </source>
</evidence>
<dbReference type="STRING" id="585506.HMPREF0877_1096"/>
<dbReference type="EMBL" id="ACKU01000014">
    <property type="protein sequence ID" value="EER74620.1"/>
    <property type="molecule type" value="Genomic_DNA"/>
</dbReference>
<keyword evidence="9" id="KW-1185">Reference proteome</keyword>
<keyword evidence="2 6" id="KW-0067">ATP-binding</keyword>
<protein>
    <recommendedName>
        <fullName evidence="6">ADP-dependent (S)-NAD(P)H-hydrate dehydratase</fullName>
        <ecNumber evidence="6">4.2.1.136</ecNumber>
    </recommendedName>
    <alternativeName>
        <fullName evidence="6">ADP-dependent NAD(P)HX dehydratase</fullName>
    </alternativeName>
</protein>
<dbReference type="PANTHER" id="PTHR12592">
    <property type="entry name" value="ATP-DEPENDENT (S)-NAD(P)H-HYDRATE DEHYDRATASE FAMILY MEMBER"/>
    <property type="match status" value="1"/>
</dbReference>
<keyword evidence="5 6" id="KW-0456">Lyase</keyword>
<feature type="binding site" evidence="6">
    <location>
        <position position="233"/>
    </location>
    <ligand>
        <name>AMP</name>
        <dbReference type="ChEBI" id="CHEBI:456215"/>
    </ligand>
</feature>
<dbReference type="EC" id="4.2.1.136" evidence="6"/>
<feature type="domain" description="YjeF C-terminal" evidence="7">
    <location>
        <begin position="21"/>
        <end position="292"/>
    </location>
</feature>
<comment type="subunit">
    <text evidence="6">Homotetramer.</text>
</comment>
<evidence type="ECO:0000256" key="2">
    <source>
        <dbReference type="ARBA" id="ARBA00022840"/>
    </source>
</evidence>
<feature type="binding site" evidence="6">
    <location>
        <position position="169"/>
    </location>
    <ligand>
        <name>(6S)-NADPHX</name>
        <dbReference type="ChEBI" id="CHEBI:64076"/>
    </ligand>
</feature>
<evidence type="ECO:0000256" key="3">
    <source>
        <dbReference type="ARBA" id="ARBA00022857"/>
    </source>
</evidence>
<dbReference type="InterPro" id="IPR000631">
    <property type="entry name" value="CARKD"/>
</dbReference>
<dbReference type="GO" id="GO:0052856">
    <property type="term" value="F:NAD(P)HX epimerase activity"/>
    <property type="evidence" value="ECO:0007669"/>
    <property type="project" value="TreeGrafter"/>
</dbReference>
<dbReference type="GO" id="GO:0110051">
    <property type="term" value="P:metabolite repair"/>
    <property type="evidence" value="ECO:0007669"/>
    <property type="project" value="TreeGrafter"/>
</dbReference>
<comment type="cofactor">
    <cofactor evidence="6">
        <name>Mg(2+)</name>
        <dbReference type="ChEBI" id="CHEBI:18420"/>
    </cofactor>
</comment>
<dbReference type="AlphaFoldDB" id="C5RAV1"/>
<evidence type="ECO:0000313" key="9">
    <source>
        <dbReference type="Proteomes" id="UP000004528"/>
    </source>
</evidence>
<feature type="binding site" evidence="6">
    <location>
        <position position="234"/>
    </location>
    <ligand>
        <name>(6S)-NADPHX</name>
        <dbReference type="ChEBI" id="CHEBI:64076"/>
    </ligand>
</feature>
<organism evidence="8 9">
    <name type="scientific">Weissella paramesenteroides ATCC 33313</name>
    <dbReference type="NCBI Taxonomy" id="585506"/>
    <lineage>
        <taxon>Bacteria</taxon>
        <taxon>Bacillati</taxon>
        <taxon>Bacillota</taxon>
        <taxon>Bacilli</taxon>
        <taxon>Lactobacillales</taxon>
        <taxon>Lactobacillaceae</taxon>
        <taxon>Weissella</taxon>
    </lineage>
</organism>
<dbReference type="Proteomes" id="UP000004528">
    <property type="component" value="Unassembled WGS sequence"/>
</dbReference>
<dbReference type="GO" id="GO:0046496">
    <property type="term" value="P:nicotinamide nucleotide metabolic process"/>
    <property type="evidence" value="ECO:0007669"/>
    <property type="project" value="UniProtKB-UniRule"/>
</dbReference>
<dbReference type="HOGENOM" id="CLU_024853_2_1_9"/>
<comment type="similarity">
    <text evidence="6">Belongs to the NnrD/CARKD family.</text>
</comment>
<evidence type="ECO:0000313" key="8">
    <source>
        <dbReference type="EMBL" id="EER74620.1"/>
    </source>
</evidence>
<feature type="binding site" evidence="6">
    <location>
        <begin position="205"/>
        <end position="209"/>
    </location>
    <ligand>
        <name>AMP</name>
        <dbReference type="ChEBI" id="CHEBI:456215"/>
    </ligand>
</feature>
<dbReference type="GO" id="GO:0052855">
    <property type="term" value="F:ADP-dependent NAD(P)H-hydrate dehydratase activity"/>
    <property type="evidence" value="ECO:0007669"/>
    <property type="project" value="UniProtKB-UniRule"/>
</dbReference>
<comment type="catalytic activity">
    <reaction evidence="6">
        <text>(6S)-NADHX + ADP = AMP + phosphate + NADH + H(+)</text>
        <dbReference type="Rhea" id="RHEA:32223"/>
        <dbReference type="ChEBI" id="CHEBI:15378"/>
        <dbReference type="ChEBI" id="CHEBI:43474"/>
        <dbReference type="ChEBI" id="CHEBI:57945"/>
        <dbReference type="ChEBI" id="CHEBI:64074"/>
        <dbReference type="ChEBI" id="CHEBI:456215"/>
        <dbReference type="ChEBI" id="CHEBI:456216"/>
        <dbReference type="EC" id="4.2.1.136"/>
    </reaction>
</comment>
<keyword evidence="4 6" id="KW-0520">NAD</keyword>
<dbReference type="NCBIfam" id="TIGR00196">
    <property type="entry name" value="yjeF_cterm"/>
    <property type="match status" value="1"/>
</dbReference>
<dbReference type="PROSITE" id="PS01050">
    <property type="entry name" value="YJEF_C_2"/>
    <property type="match status" value="1"/>
</dbReference>
<sequence length="296" mass="32565">MAGYKHYFKKNWRITMVSELKSDILHEVILRRPDQSHKGDYGRVLLIGGSVQFGGAILMASQASIGAGAGLTTVATDRANLTALHARTPEAMFIDWQDSDQVVENIKKSDVIVIGPGLGTDQQAVDLVKRVFATGTQDQILVVDGSALTIMAENHLMFPRKPYTIATPHQMEWARLSGIQLNYQTEHQLNEVQRQILNLDVLVLKQHHTLIYAQNELRQLMIGGAYQATGGMGDVLAGTIGGFVGQFKNNHLKAVEAAVYAHSMIAQEMASHSYVVKPSFIADALPNYMARIQSNL</sequence>
<dbReference type="PROSITE" id="PS51383">
    <property type="entry name" value="YJEF_C_3"/>
    <property type="match status" value="1"/>
</dbReference>
<dbReference type="PROSITE" id="PS01049">
    <property type="entry name" value="YJEF_C_1"/>
    <property type="match status" value="1"/>
</dbReference>
<gene>
    <name evidence="6" type="primary">nnrD</name>
    <name evidence="8" type="ORF">HMPREF0877_1096</name>
</gene>
<dbReference type="Gene3D" id="3.40.1190.20">
    <property type="match status" value="1"/>
</dbReference>
<comment type="function">
    <text evidence="6">Catalyzes the dehydration of the S-form of NAD(P)HX at the expense of ADP, which is converted to AMP. Together with NAD(P)HX epimerase, which catalyzes the epimerization of the S- and R-forms, the enzyme allows the repair of both epimers of NAD(P)HX, a damaged form of NAD(P)H that is a result of enzymatic or heat-dependent hydration.</text>
</comment>
<evidence type="ECO:0000256" key="4">
    <source>
        <dbReference type="ARBA" id="ARBA00023027"/>
    </source>
</evidence>
<dbReference type="GO" id="GO:0005524">
    <property type="term" value="F:ATP binding"/>
    <property type="evidence" value="ECO:0007669"/>
    <property type="project" value="UniProtKB-KW"/>
</dbReference>
<comment type="catalytic activity">
    <reaction evidence="6">
        <text>(6S)-NADPHX + ADP = AMP + phosphate + NADPH + H(+)</text>
        <dbReference type="Rhea" id="RHEA:32235"/>
        <dbReference type="ChEBI" id="CHEBI:15378"/>
        <dbReference type="ChEBI" id="CHEBI:43474"/>
        <dbReference type="ChEBI" id="CHEBI:57783"/>
        <dbReference type="ChEBI" id="CHEBI:64076"/>
        <dbReference type="ChEBI" id="CHEBI:456215"/>
        <dbReference type="ChEBI" id="CHEBI:456216"/>
        <dbReference type="EC" id="4.2.1.136"/>
    </reaction>
</comment>
<reference evidence="8 9" key="1">
    <citation type="submission" date="2009-04" db="EMBL/GenBank/DDBJ databases">
        <authorList>
            <person name="Qin X."/>
            <person name="Bachman B."/>
            <person name="Battles P."/>
            <person name="Bell A."/>
            <person name="Bess C."/>
            <person name="Bickham C."/>
            <person name="Chaboub L."/>
            <person name="Chen D."/>
            <person name="Coyle M."/>
            <person name="Deiros D.R."/>
            <person name="Dinh H."/>
            <person name="Forbes L."/>
            <person name="Fowler G."/>
            <person name="Francisco L."/>
            <person name="Fu Q."/>
            <person name="Gubbala S."/>
            <person name="Hale W."/>
            <person name="Han Y."/>
            <person name="Hemphill L."/>
            <person name="Highlander S.K."/>
            <person name="Hirani K."/>
            <person name="Hogues M."/>
            <person name="Jackson L."/>
            <person name="Jakkamsetti A."/>
            <person name="Javaid M."/>
            <person name="Jiang H."/>
            <person name="Korchina V."/>
            <person name="Kovar C."/>
            <person name="Lara F."/>
            <person name="Lee S."/>
            <person name="Mata R."/>
            <person name="Mathew T."/>
            <person name="Moen C."/>
            <person name="Morales K."/>
            <person name="Munidasa M."/>
            <person name="Nazareth L."/>
            <person name="Ngo R."/>
            <person name="Nguyen L."/>
            <person name="Okwuonu G."/>
            <person name="Ongeri F."/>
            <person name="Patil S."/>
            <person name="Petrosino J."/>
            <person name="Pham C."/>
            <person name="Pham P."/>
            <person name="Pu L.-L."/>
            <person name="Puazo M."/>
            <person name="Raj R."/>
            <person name="Reid J."/>
            <person name="Rouhana J."/>
            <person name="Saada N."/>
            <person name="Shang Y."/>
            <person name="Simmons D."/>
            <person name="Thornton R."/>
            <person name="Warren J."/>
            <person name="Weissenberger G."/>
            <person name="Zhang J."/>
            <person name="Zhang L."/>
            <person name="Zhou C."/>
            <person name="Zhu D."/>
            <person name="Muzny D."/>
            <person name="Worley K."/>
            <person name="Gibbs R."/>
        </authorList>
    </citation>
    <scope>NUCLEOTIDE SEQUENCE [LARGE SCALE GENOMIC DNA]</scope>
    <source>
        <strain evidence="8 9">ATCC 33313</strain>
    </source>
</reference>
<feature type="binding site" evidence="6">
    <location>
        <position position="56"/>
    </location>
    <ligand>
        <name>(6S)-NADPHX</name>
        <dbReference type="ChEBI" id="CHEBI:64076"/>
    </ligand>
</feature>
<proteinExistence type="inferred from homology"/>
<dbReference type="HAMAP" id="MF_01965">
    <property type="entry name" value="NADHX_dehydratase"/>
    <property type="match status" value="1"/>
</dbReference>
<dbReference type="PANTHER" id="PTHR12592:SF0">
    <property type="entry name" value="ATP-DEPENDENT (S)-NAD(P)H-HYDRATE DEHYDRATASE"/>
    <property type="match status" value="1"/>
</dbReference>
<name>C5RAV1_WEIPA</name>
<feature type="binding site" evidence="6">
    <location>
        <position position="117"/>
    </location>
    <ligand>
        <name>(6S)-NADPHX</name>
        <dbReference type="ChEBI" id="CHEBI:64076"/>
    </ligand>
</feature>
<dbReference type="InterPro" id="IPR029056">
    <property type="entry name" value="Ribokinase-like"/>
</dbReference>
<dbReference type="CDD" id="cd01171">
    <property type="entry name" value="YXKO-related"/>
    <property type="match status" value="1"/>
</dbReference>
<keyword evidence="3 6" id="KW-0521">NADP</keyword>
<comment type="caution">
    <text evidence="8">The sequence shown here is derived from an EMBL/GenBank/DDBJ whole genome shotgun (WGS) entry which is preliminary data.</text>
</comment>
<evidence type="ECO:0000256" key="5">
    <source>
        <dbReference type="ARBA" id="ARBA00023239"/>
    </source>
</evidence>
<dbReference type="eggNOG" id="COG0063">
    <property type="taxonomic scope" value="Bacteria"/>
</dbReference>
<dbReference type="InterPro" id="IPR017953">
    <property type="entry name" value="Carbohydrate_kinase_pred_CS"/>
</dbReference>
<dbReference type="Pfam" id="PF01256">
    <property type="entry name" value="Carb_kinase"/>
    <property type="match status" value="1"/>
</dbReference>